<dbReference type="Pfam" id="PF03795">
    <property type="entry name" value="YCII"/>
    <property type="match status" value="1"/>
</dbReference>
<organism evidence="3 4">
    <name type="scientific">Arcicella rosea</name>
    <dbReference type="NCBI Taxonomy" id="502909"/>
    <lineage>
        <taxon>Bacteria</taxon>
        <taxon>Pseudomonadati</taxon>
        <taxon>Bacteroidota</taxon>
        <taxon>Cytophagia</taxon>
        <taxon>Cytophagales</taxon>
        <taxon>Flectobacillaceae</taxon>
        <taxon>Arcicella</taxon>
    </lineage>
</organism>
<feature type="domain" description="YCII-related" evidence="2">
    <location>
        <begin position="55"/>
        <end position="115"/>
    </location>
</feature>
<dbReference type="Gene3D" id="3.30.70.1060">
    <property type="entry name" value="Dimeric alpha+beta barrel"/>
    <property type="match status" value="1"/>
</dbReference>
<dbReference type="RefSeq" id="WP_184132120.1">
    <property type="nucleotide sequence ID" value="NZ_JACHKT010000007.1"/>
</dbReference>
<evidence type="ECO:0000259" key="2">
    <source>
        <dbReference type="Pfam" id="PF03795"/>
    </source>
</evidence>
<protein>
    <recommendedName>
        <fullName evidence="2">YCII-related domain-containing protein</fullName>
    </recommendedName>
</protein>
<evidence type="ECO:0000256" key="1">
    <source>
        <dbReference type="ARBA" id="ARBA00007689"/>
    </source>
</evidence>
<accession>A0A841EPK5</accession>
<evidence type="ECO:0000313" key="4">
    <source>
        <dbReference type="Proteomes" id="UP000524404"/>
    </source>
</evidence>
<dbReference type="InterPro" id="IPR005545">
    <property type="entry name" value="YCII"/>
</dbReference>
<comment type="caution">
    <text evidence="3">The sequence shown here is derived from an EMBL/GenBank/DDBJ whole genome shotgun (WGS) entry which is preliminary data.</text>
</comment>
<dbReference type="AlphaFoldDB" id="A0A841EPK5"/>
<keyword evidence="4" id="KW-1185">Reference proteome</keyword>
<dbReference type="EMBL" id="JACHKT010000007">
    <property type="protein sequence ID" value="MBB6002658.1"/>
    <property type="molecule type" value="Genomic_DNA"/>
</dbReference>
<name>A0A841EPK5_9BACT</name>
<evidence type="ECO:0000313" key="3">
    <source>
        <dbReference type="EMBL" id="MBB6002658.1"/>
    </source>
</evidence>
<dbReference type="InterPro" id="IPR011008">
    <property type="entry name" value="Dimeric_a/b-barrel"/>
</dbReference>
<comment type="similarity">
    <text evidence="1">Belongs to the YciI family.</text>
</comment>
<dbReference type="SUPFAM" id="SSF54909">
    <property type="entry name" value="Dimeric alpha+beta barrel"/>
    <property type="match status" value="1"/>
</dbReference>
<proteinExistence type="inferred from homology"/>
<dbReference type="Proteomes" id="UP000524404">
    <property type="component" value="Unassembled WGS sequence"/>
</dbReference>
<sequence length="115" mass="12925">MEQKKEFMLMFRYEPSFDYQPTAAEMDEMHQQWGAFIGNIAIQEKLVSTHQLGFEGKQISADHSVISGIYISEKQILAGNMIVKANSLDEAVEIAKDCPILSMGGTVEVRNIQPM</sequence>
<reference evidence="3 4" key="1">
    <citation type="submission" date="2020-08" db="EMBL/GenBank/DDBJ databases">
        <title>Functional genomics of gut bacteria from endangered species of beetles.</title>
        <authorList>
            <person name="Carlos-Shanley C."/>
        </authorList>
    </citation>
    <scope>NUCLEOTIDE SEQUENCE [LARGE SCALE GENOMIC DNA]</scope>
    <source>
        <strain evidence="3 4">S00070</strain>
    </source>
</reference>
<gene>
    <name evidence="3" type="ORF">HNP25_001310</name>
</gene>